<dbReference type="Gene3D" id="3.40.1440.10">
    <property type="entry name" value="GIY-YIG endonuclease"/>
    <property type="match status" value="1"/>
</dbReference>
<organism evidence="3 4">
    <name type="scientific">Candidatus Komeilibacteria bacterium CG_4_10_14_0_8_um_filter_37_78</name>
    <dbReference type="NCBI Taxonomy" id="1974471"/>
    <lineage>
        <taxon>Bacteria</taxon>
        <taxon>Candidatus Komeiliibacteriota</taxon>
    </lineage>
</organism>
<dbReference type="SUPFAM" id="SSF82771">
    <property type="entry name" value="GIY-YIG endonuclease"/>
    <property type="match status" value="1"/>
</dbReference>
<dbReference type="CDD" id="cd10448">
    <property type="entry name" value="GIY-YIG_unchar_3"/>
    <property type="match status" value="1"/>
</dbReference>
<dbReference type="Pfam" id="PF01541">
    <property type="entry name" value="GIY-YIG"/>
    <property type="match status" value="1"/>
</dbReference>
<comment type="similarity">
    <text evidence="1">Belongs to the UPF0213 family.</text>
</comment>
<name>A0A2M7RDX1_9BACT</name>
<sequence>MRTGYVYIMTNQRNMVLYVGVTNNLIRRINEHKDNSGSSCTFCHRYNVNKLVYYEEFEDIVEAIDREKQLKAGSRQTKINLINNFNPKWTDLCLALND</sequence>
<dbReference type="EMBL" id="PFMC01000062">
    <property type="protein sequence ID" value="PIY94516.1"/>
    <property type="molecule type" value="Genomic_DNA"/>
</dbReference>
<dbReference type="AlphaFoldDB" id="A0A2M7RDX1"/>
<dbReference type="SMART" id="SM00465">
    <property type="entry name" value="GIYc"/>
    <property type="match status" value="1"/>
</dbReference>
<gene>
    <name evidence="3" type="ORF">COY67_02485</name>
</gene>
<evidence type="ECO:0000256" key="1">
    <source>
        <dbReference type="ARBA" id="ARBA00007435"/>
    </source>
</evidence>
<dbReference type="InterPro" id="IPR035901">
    <property type="entry name" value="GIY-YIG_endonuc_sf"/>
</dbReference>
<protein>
    <recommendedName>
        <fullName evidence="2">GIY-YIG domain-containing protein</fullName>
    </recommendedName>
</protein>
<accession>A0A2M7RDX1</accession>
<reference evidence="4" key="1">
    <citation type="submission" date="2017-09" db="EMBL/GenBank/DDBJ databases">
        <title>Depth-based differentiation of microbial function through sediment-hosted aquifers and enrichment of novel symbionts in the deep terrestrial subsurface.</title>
        <authorList>
            <person name="Probst A.J."/>
            <person name="Ladd B."/>
            <person name="Jarett J.K."/>
            <person name="Geller-Mcgrath D.E."/>
            <person name="Sieber C.M.K."/>
            <person name="Emerson J.B."/>
            <person name="Anantharaman K."/>
            <person name="Thomas B.C."/>
            <person name="Malmstrom R."/>
            <person name="Stieglmeier M."/>
            <person name="Klingl A."/>
            <person name="Woyke T."/>
            <person name="Ryan C.M."/>
            <person name="Banfield J.F."/>
        </authorList>
    </citation>
    <scope>NUCLEOTIDE SEQUENCE [LARGE SCALE GENOMIC DNA]</scope>
</reference>
<dbReference type="PANTHER" id="PTHR34477">
    <property type="entry name" value="UPF0213 PROTEIN YHBQ"/>
    <property type="match status" value="1"/>
</dbReference>
<evidence type="ECO:0000313" key="3">
    <source>
        <dbReference type="EMBL" id="PIY94516.1"/>
    </source>
</evidence>
<dbReference type="InterPro" id="IPR000305">
    <property type="entry name" value="GIY-YIG_endonuc"/>
</dbReference>
<dbReference type="Proteomes" id="UP000228689">
    <property type="component" value="Unassembled WGS sequence"/>
</dbReference>
<evidence type="ECO:0000313" key="4">
    <source>
        <dbReference type="Proteomes" id="UP000228689"/>
    </source>
</evidence>
<dbReference type="InterPro" id="IPR050190">
    <property type="entry name" value="UPF0213_domain"/>
</dbReference>
<proteinExistence type="inferred from homology"/>
<dbReference type="PROSITE" id="PS50164">
    <property type="entry name" value="GIY_YIG"/>
    <property type="match status" value="1"/>
</dbReference>
<comment type="caution">
    <text evidence="3">The sequence shown here is derived from an EMBL/GenBank/DDBJ whole genome shotgun (WGS) entry which is preliminary data.</text>
</comment>
<dbReference type="PANTHER" id="PTHR34477:SF5">
    <property type="entry name" value="BSL5627 PROTEIN"/>
    <property type="match status" value="1"/>
</dbReference>
<evidence type="ECO:0000259" key="2">
    <source>
        <dbReference type="PROSITE" id="PS50164"/>
    </source>
</evidence>
<feature type="domain" description="GIY-YIG" evidence="2">
    <location>
        <begin position="2"/>
        <end position="81"/>
    </location>
</feature>